<evidence type="ECO:0000313" key="3">
    <source>
        <dbReference type="Proteomes" id="UP000217881"/>
    </source>
</evidence>
<dbReference type="RefSeq" id="WP_096145679.1">
    <property type="nucleotide sequence ID" value="NZ_NRHA01000005.1"/>
</dbReference>
<comment type="caution">
    <text evidence="2">The sequence shown here is derived from an EMBL/GenBank/DDBJ whole genome shotgun (WGS) entry which is preliminary data.</text>
</comment>
<name>A0A2A3ZU75_BREAU</name>
<evidence type="ECO:0000313" key="2">
    <source>
        <dbReference type="EMBL" id="PCC55098.1"/>
    </source>
</evidence>
<evidence type="ECO:0000256" key="1">
    <source>
        <dbReference type="SAM" id="SignalP"/>
    </source>
</evidence>
<accession>A0A2A3ZU75</accession>
<sequence>MNLKRIGGMSLAAATLASASAFGATAAQAGDTETWVTPYESKSGCVAGNKKDAQLLSAFGDTVYKTSCKEDTASFGGYRGCVHFKSRT</sequence>
<feature type="chain" id="PRO_5012449620" description="Secreted protein" evidence="1">
    <location>
        <begin position="30"/>
        <end position="88"/>
    </location>
</feature>
<proteinExistence type="predicted"/>
<dbReference type="EMBL" id="NRHA01000005">
    <property type="protein sequence ID" value="PCC55098.1"/>
    <property type="molecule type" value="Genomic_DNA"/>
</dbReference>
<evidence type="ECO:0008006" key="4">
    <source>
        <dbReference type="Google" id="ProtNLM"/>
    </source>
</evidence>
<dbReference type="AlphaFoldDB" id="A0A2A3ZU75"/>
<reference evidence="2 3" key="1">
    <citation type="journal article" date="2017" name="Elife">
        <title>Extensive horizontal gene transfer in cheese-associated bacteria.</title>
        <authorList>
            <person name="Bonham K.S."/>
            <person name="Wolfe B.E."/>
            <person name="Dutton R.J."/>
        </authorList>
    </citation>
    <scope>NUCLEOTIDE SEQUENCE [LARGE SCALE GENOMIC DNA]</scope>
    <source>
        <strain evidence="2 3">738_8</strain>
    </source>
</reference>
<organism evidence="2 3">
    <name type="scientific">Brevibacterium aurantiacum</name>
    <dbReference type="NCBI Taxonomy" id="273384"/>
    <lineage>
        <taxon>Bacteria</taxon>
        <taxon>Bacillati</taxon>
        <taxon>Actinomycetota</taxon>
        <taxon>Actinomycetes</taxon>
        <taxon>Micrococcales</taxon>
        <taxon>Brevibacteriaceae</taxon>
        <taxon>Brevibacterium</taxon>
    </lineage>
</organism>
<protein>
    <recommendedName>
        <fullName evidence="4">Secreted protein</fullName>
    </recommendedName>
</protein>
<keyword evidence="1" id="KW-0732">Signal</keyword>
<feature type="signal peptide" evidence="1">
    <location>
        <begin position="1"/>
        <end position="29"/>
    </location>
</feature>
<dbReference type="Proteomes" id="UP000217881">
    <property type="component" value="Unassembled WGS sequence"/>
</dbReference>
<gene>
    <name evidence="2" type="ORF">CIK59_02745</name>
</gene>